<dbReference type="EMBL" id="MN739681">
    <property type="protein sequence ID" value="QHT20719.1"/>
    <property type="molecule type" value="Genomic_DNA"/>
</dbReference>
<reference evidence="1" key="1">
    <citation type="journal article" date="2020" name="Nature">
        <title>Giant virus diversity and host interactions through global metagenomics.</title>
        <authorList>
            <person name="Schulz F."/>
            <person name="Roux S."/>
            <person name="Paez-Espino D."/>
            <person name="Jungbluth S."/>
            <person name="Walsh D.A."/>
            <person name="Denef V.J."/>
            <person name="McMahon K.D."/>
            <person name="Konstantinidis K.T."/>
            <person name="Eloe-Fadrosh E.A."/>
            <person name="Kyrpides N.C."/>
            <person name="Woyke T."/>
        </authorList>
    </citation>
    <scope>NUCLEOTIDE SEQUENCE</scope>
    <source>
        <strain evidence="1">GVMAG-M-3300023174-68</strain>
    </source>
</reference>
<proteinExistence type="predicted"/>
<accession>A0A6C0DXE7</accession>
<dbReference type="AlphaFoldDB" id="A0A6C0DXE7"/>
<evidence type="ECO:0000313" key="1">
    <source>
        <dbReference type="EMBL" id="QHT20719.1"/>
    </source>
</evidence>
<protein>
    <submittedName>
        <fullName evidence="1">Uncharacterized protein</fullName>
    </submittedName>
</protein>
<organism evidence="1">
    <name type="scientific">viral metagenome</name>
    <dbReference type="NCBI Taxonomy" id="1070528"/>
    <lineage>
        <taxon>unclassified sequences</taxon>
        <taxon>metagenomes</taxon>
        <taxon>organismal metagenomes</taxon>
    </lineage>
</organism>
<name>A0A6C0DXE7_9ZZZZ</name>
<sequence>MNKYTIIYGFDTKQSYEAYDNKIILIEPRKRFIDKIKKEKITFISKIPMGSNISRQVVLYTSKDNHIVLEKPNAFTSREEVYTTSLSNIIKMYNIKEISQFVINIKIDNIKEVLDNILSYNKIIKKISTCYNHDDIDCNLLSYFNMIENGIYEHKNINIEKPNICLFPCHKITFEEYCNDEIKDDNYINFYNFVKMNDINILTKGGRITSDICSIKNVKKNNEIEIYENLINNLHLIFLNDCMTINNKNIDVIIQFNPLYLITQDNFEIIYPIENDILYVYKQHDIIYGNKDTMYNLYNVLQSKEFKEYIEEKKVLKKKLYSFFSKNYFYDYISKIFNLVIKN</sequence>